<evidence type="ECO:0000313" key="1">
    <source>
        <dbReference type="EMBL" id="TCN27461.1"/>
    </source>
</evidence>
<sequence>MKRDISVIILSVLLVFALAGCQKNEPAESMMNHQQWNTLSTDQKHIKVATELKTIESAGLTVSANEYYFTDRLDYYFKENPTDEIFLKEVIIRIGLTNGVIH</sequence>
<gene>
    <name evidence="1" type="ORF">EV146_102414</name>
</gene>
<dbReference type="RefSeq" id="WP_132002389.1">
    <property type="nucleotide sequence ID" value="NZ_JABUHM010000001.1"/>
</dbReference>
<protein>
    <submittedName>
        <fullName evidence="1">Uncharacterized protein</fullName>
    </submittedName>
</protein>
<evidence type="ECO:0000313" key="2">
    <source>
        <dbReference type="Proteomes" id="UP000295689"/>
    </source>
</evidence>
<dbReference type="PROSITE" id="PS51257">
    <property type="entry name" value="PROKAR_LIPOPROTEIN"/>
    <property type="match status" value="1"/>
</dbReference>
<organism evidence="1 2">
    <name type="scientific">Mesobacillus foraminis</name>
    <dbReference type="NCBI Taxonomy" id="279826"/>
    <lineage>
        <taxon>Bacteria</taxon>
        <taxon>Bacillati</taxon>
        <taxon>Bacillota</taxon>
        <taxon>Bacilli</taxon>
        <taxon>Bacillales</taxon>
        <taxon>Bacillaceae</taxon>
        <taxon>Mesobacillus</taxon>
    </lineage>
</organism>
<dbReference type="AlphaFoldDB" id="A0A4R2BJY2"/>
<comment type="caution">
    <text evidence="1">The sequence shown here is derived from an EMBL/GenBank/DDBJ whole genome shotgun (WGS) entry which is preliminary data.</text>
</comment>
<reference evidence="1 2" key="1">
    <citation type="journal article" date="2015" name="Stand. Genomic Sci.">
        <title>Genomic Encyclopedia of Bacterial and Archaeal Type Strains, Phase III: the genomes of soil and plant-associated and newly described type strains.</title>
        <authorList>
            <person name="Whitman W.B."/>
            <person name="Woyke T."/>
            <person name="Klenk H.P."/>
            <person name="Zhou Y."/>
            <person name="Lilburn T.G."/>
            <person name="Beck B.J."/>
            <person name="De Vos P."/>
            <person name="Vandamme P."/>
            <person name="Eisen J.A."/>
            <person name="Garrity G."/>
            <person name="Hugenholtz P."/>
            <person name="Kyrpides N.C."/>
        </authorList>
    </citation>
    <scope>NUCLEOTIDE SEQUENCE [LARGE SCALE GENOMIC DNA]</scope>
    <source>
        <strain evidence="1 2">CV53</strain>
    </source>
</reference>
<keyword evidence="2" id="KW-1185">Reference proteome</keyword>
<dbReference type="EMBL" id="SLVV01000002">
    <property type="protein sequence ID" value="TCN27461.1"/>
    <property type="molecule type" value="Genomic_DNA"/>
</dbReference>
<proteinExistence type="predicted"/>
<dbReference type="Proteomes" id="UP000295689">
    <property type="component" value="Unassembled WGS sequence"/>
</dbReference>
<name>A0A4R2BJY2_9BACI</name>
<accession>A0A4R2BJY2</accession>